<protein>
    <submittedName>
        <fullName evidence="1">Uncharacterized protein</fullName>
    </submittedName>
</protein>
<dbReference type="Proteomes" id="UP000177167">
    <property type="component" value="Unassembled WGS sequence"/>
</dbReference>
<evidence type="ECO:0000313" key="1">
    <source>
        <dbReference type="EMBL" id="OGN08185.1"/>
    </source>
</evidence>
<accession>A0A1F8F4V3</accession>
<proteinExistence type="predicted"/>
<sequence>MLKNKSQKYPNIASLSGEVGVMIKDFQGQIKLVAEQTAEIPKIKNDLAKLVEDMKTVKSDLELIKYSLKQKVDLDDFHALERRVALLESRR</sequence>
<organism evidence="1 2">
    <name type="scientific">Candidatus Yanofskybacteria bacterium RIFCSPHIGHO2_02_FULL_41_11</name>
    <dbReference type="NCBI Taxonomy" id="1802675"/>
    <lineage>
        <taxon>Bacteria</taxon>
        <taxon>Candidatus Yanofskyibacteriota</taxon>
    </lineage>
</organism>
<dbReference type="AlphaFoldDB" id="A0A1F8F4V3"/>
<dbReference type="EMBL" id="MGJP01000067">
    <property type="protein sequence ID" value="OGN08185.1"/>
    <property type="molecule type" value="Genomic_DNA"/>
</dbReference>
<reference evidence="1 2" key="1">
    <citation type="journal article" date="2016" name="Nat. Commun.">
        <title>Thousands of microbial genomes shed light on interconnected biogeochemical processes in an aquifer system.</title>
        <authorList>
            <person name="Anantharaman K."/>
            <person name="Brown C.T."/>
            <person name="Hug L.A."/>
            <person name="Sharon I."/>
            <person name="Castelle C.J."/>
            <person name="Probst A.J."/>
            <person name="Thomas B.C."/>
            <person name="Singh A."/>
            <person name="Wilkins M.J."/>
            <person name="Karaoz U."/>
            <person name="Brodie E.L."/>
            <person name="Williams K.H."/>
            <person name="Hubbard S.S."/>
            <person name="Banfield J.F."/>
        </authorList>
    </citation>
    <scope>NUCLEOTIDE SEQUENCE [LARGE SCALE GENOMIC DNA]</scope>
</reference>
<comment type="caution">
    <text evidence="1">The sequence shown here is derived from an EMBL/GenBank/DDBJ whole genome shotgun (WGS) entry which is preliminary data.</text>
</comment>
<name>A0A1F8F4V3_9BACT</name>
<evidence type="ECO:0000313" key="2">
    <source>
        <dbReference type="Proteomes" id="UP000177167"/>
    </source>
</evidence>
<gene>
    <name evidence="1" type="ORF">A3J46_00920</name>
</gene>